<proteinExistence type="predicted"/>
<sequence>MNRPLWPSLQNVLIGLTTIEVNPCSFAVLIDQKRWTISAKNSGKSLSPNLFFSVRTVSKSDA</sequence>
<accession>A0A564YLC1</accession>
<organism evidence="1 2">
    <name type="scientific">Hymenolepis diminuta</name>
    <name type="common">Rat tapeworm</name>
    <dbReference type="NCBI Taxonomy" id="6216"/>
    <lineage>
        <taxon>Eukaryota</taxon>
        <taxon>Metazoa</taxon>
        <taxon>Spiralia</taxon>
        <taxon>Lophotrochozoa</taxon>
        <taxon>Platyhelminthes</taxon>
        <taxon>Cestoda</taxon>
        <taxon>Eucestoda</taxon>
        <taxon>Cyclophyllidea</taxon>
        <taxon>Hymenolepididae</taxon>
        <taxon>Hymenolepis</taxon>
    </lineage>
</organism>
<evidence type="ECO:0000313" key="2">
    <source>
        <dbReference type="Proteomes" id="UP000321570"/>
    </source>
</evidence>
<keyword evidence="2" id="KW-1185">Reference proteome</keyword>
<name>A0A564YLC1_HYMDI</name>
<dbReference type="AlphaFoldDB" id="A0A564YLC1"/>
<gene>
    <name evidence="1" type="ORF">WMSIL1_LOCUS6985</name>
</gene>
<dbReference type="EMBL" id="CABIJS010000233">
    <property type="protein sequence ID" value="VUZ47364.1"/>
    <property type="molecule type" value="Genomic_DNA"/>
</dbReference>
<protein>
    <submittedName>
        <fullName evidence="1">Uncharacterized protein</fullName>
    </submittedName>
</protein>
<evidence type="ECO:0000313" key="1">
    <source>
        <dbReference type="EMBL" id="VUZ47364.1"/>
    </source>
</evidence>
<dbReference type="Proteomes" id="UP000321570">
    <property type="component" value="Unassembled WGS sequence"/>
</dbReference>
<reference evidence="1 2" key="1">
    <citation type="submission" date="2019-07" db="EMBL/GenBank/DDBJ databases">
        <authorList>
            <person name="Jastrzebski P J."/>
            <person name="Paukszto L."/>
            <person name="Jastrzebski P J."/>
        </authorList>
    </citation>
    <scope>NUCLEOTIDE SEQUENCE [LARGE SCALE GENOMIC DNA]</scope>
    <source>
        <strain evidence="1 2">WMS-il1</strain>
    </source>
</reference>